<comment type="catalytic activity">
    <reaction evidence="4 5">
        <text>an acyl phosphate + H2O = a carboxylate + phosphate + H(+)</text>
        <dbReference type="Rhea" id="RHEA:14965"/>
        <dbReference type="ChEBI" id="CHEBI:15377"/>
        <dbReference type="ChEBI" id="CHEBI:15378"/>
        <dbReference type="ChEBI" id="CHEBI:29067"/>
        <dbReference type="ChEBI" id="CHEBI:43474"/>
        <dbReference type="ChEBI" id="CHEBI:59918"/>
        <dbReference type="EC" id="3.6.1.7"/>
    </reaction>
</comment>
<reference evidence="9" key="1">
    <citation type="journal article" date="2015" name="Genome Announc.">
        <title>Whole-Genome Sequences of 80 Environmental and Clinical Isolates of Burkholderia pseudomallei.</title>
        <authorList>
            <person name="Johnson S.L."/>
            <person name="Baker A.L."/>
            <person name="Chain P.S."/>
            <person name="Currie B.J."/>
            <person name="Daligault H.E."/>
            <person name="Davenport K.W."/>
            <person name="Davis C.B."/>
            <person name="Inglis T.J."/>
            <person name="Kaestli M."/>
            <person name="Koren S."/>
            <person name="Mayo M."/>
            <person name="Merritt A.J."/>
            <person name="Price E.P."/>
            <person name="Sarovich D.S."/>
            <person name="Warner J."/>
            <person name="Rosovitz M.J."/>
        </authorList>
    </citation>
    <scope>NUCLEOTIDE SEQUENCE [LARGE SCALE GENOMIC DNA]</scope>
    <source>
        <strain evidence="9">DSM 2030</strain>
    </source>
</reference>
<feature type="active site" evidence="5">
    <location>
        <position position="37"/>
    </location>
</feature>
<keyword evidence="9" id="KW-1185">Reference proteome</keyword>
<comment type="similarity">
    <text evidence="1 6">Belongs to the acylphosphatase family.</text>
</comment>
<dbReference type="PANTHER" id="PTHR47268">
    <property type="entry name" value="ACYLPHOSPHATASE"/>
    <property type="match status" value="1"/>
</dbReference>
<evidence type="ECO:0000256" key="3">
    <source>
        <dbReference type="ARBA" id="ARBA00015991"/>
    </source>
</evidence>
<dbReference type="PROSITE" id="PS51160">
    <property type="entry name" value="ACYLPHOSPHATASE_3"/>
    <property type="match status" value="1"/>
</dbReference>
<dbReference type="InterPro" id="IPR001792">
    <property type="entry name" value="Acylphosphatase-like_dom"/>
</dbReference>
<dbReference type="RefSeq" id="WP_049685486.1">
    <property type="nucleotide sequence ID" value="NZ_CP009170.1"/>
</dbReference>
<evidence type="ECO:0000256" key="2">
    <source>
        <dbReference type="ARBA" id="ARBA00012150"/>
    </source>
</evidence>
<accession>A0A097ASJ0</accession>
<evidence type="ECO:0000313" key="8">
    <source>
        <dbReference type="EMBL" id="AIS52791.1"/>
    </source>
</evidence>
<dbReference type="EMBL" id="CP009170">
    <property type="protein sequence ID" value="AIS52791.1"/>
    <property type="molecule type" value="Genomic_DNA"/>
</dbReference>
<evidence type="ECO:0000256" key="1">
    <source>
        <dbReference type="ARBA" id="ARBA00005614"/>
    </source>
</evidence>
<evidence type="ECO:0000256" key="4">
    <source>
        <dbReference type="ARBA" id="ARBA00047645"/>
    </source>
</evidence>
<keyword evidence="5 8" id="KW-0378">Hydrolase</keyword>
<proteinExistence type="inferred from homology"/>
<sequence length="90" mass="10529">MKKTVHLRITGHVQGVGLRYSVYQKALSLNIKGYAENLYDGSVEVVAEGEEENIKELIKFIKTGLRWARVDNVEERWSDYKGEYNDFRIY</sequence>
<dbReference type="NCBIfam" id="NF011000">
    <property type="entry name" value="PRK14426.1"/>
    <property type="match status" value="1"/>
</dbReference>
<name>A0A097ASJ0_THEKI</name>
<organism evidence="8 9">
    <name type="scientific">Thermoanaerobacter kivui</name>
    <name type="common">Acetogenium kivui</name>
    <dbReference type="NCBI Taxonomy" id="2325"/>
    <lineage>
        <taxon>Bacteria</taxon>
        <taxon>Bacillati</taxon>
        <taxon>Bacillota</taxon>
        <taxon>Clostridia</taxon>
        <taxon>Thermoanaerobacterales</taxon>
        <taxon>Thermoanaerobacteraceae</taxon>
        <taxon>Thermoanaerobacter</taxon>
    </lineage>
</organism>
<dbReference type="InterPro" id="IPR020456">
    <property type="entry name" value="Acylphosphatase"/>
</dbReference>
<evidence type="ECO:0000313" key="9">
    <source>
        <dbReference type="Proteomes" id="UP000029669"/>
    </source>
</evidence>
<protein>
    <recommendedName>
        <fullName evidence="3 5">acylphosphatase</fullName>
        <ecNumber evidence="2 5">3.6.1.7</ecNumber>
    </recommendedName>
</protein>
<dbReference type="OrthoDB" id="9808093at2"/>
<dbReference type="Pfam" id="PF00708">
    <property type="entry name" value="Acylphosphatase"/>
    <property type="match status" value="1"/>
</dbReference>
<feature type="active site" evidence="5">
    <location>
        <position position="19"/>
    </location>
</feature>
<dbReference type="PANTHER" id="PTHR47268:SF4">
    <property type="entry name" value="ACYLPHOSPHATASE"/>
    <property type="match status" value="1"/>
</dbReference>
<feature type="domain" description="Acylphosphatase-like" evidence="7">
    <location>
        <begin position="4"/>
        <end position="90"/>
    </location>
</feature>
<dbReference type="eggNOG" id="COG1254">
    <property type="taxonomic scope" value="Bacteria"/>
</dbReference>
<dbReference type="STRING" id="2325.TKV_c16370"/>
<dbReference type="Proteomes" id="UP000029669">
    <property type="component" value="Chromosome"/>
</dbReference>
<dbReference type="GO" id="GO:0003998">
    <property type="term" value="F:acylphosphatase activity"/>
    <property type="evidence" value="ECO:0007669"/>
    <property type="project" value="UniProtKB-EC"/>
</dbReference>
<evidence type="ECO:0000256" key="6">
    <source>
        <dbReference type="RuleBase" id="RU004168"/>
    </source>
</evidence>
<evidence type="ECO:0000256" key="5">
    <source>
        <dbReference type="PROSITE-ProRule" id="PRU00520"/>
    </source>
</evidence>
<dbReference type="AlphaFoldDB" id="A0A097ASJ0"/>
<dbReference type="HOGENOM" id="CLU_141932_3_2_9"/>
<evidence type="ECO:0000259" key="7">
    <source>
        <dbReference type="PROSITE" id="PS51160"/>
    </source>
</evidence>
<dbReference type="KEGG" id="tki:TKV_c16370"/>
<dbReference type="EC" id="3.6.1.7" evidence="2 5"/>
<dbReference type="InterPro" id="IPR036046">
    <property type="entry name" value="Acylphosphatase-like_dom_sf"/>
</dbReference>
<dbReference type="Gene3D" id="3.30.70.100">
    <property type="match status" value="1"/>
</dbReference>
<gene>
    <name evidence="8" type="primary">acyP</name>
    <name evidence="8" type="ORF">TKV_c16370</name>
</gene>
<dbReference type="SUPFAM" id="SSF54975">
    <property type="entry name" value="Acylphosphatase/BLUF domain-like"/>
    <property type="match status" value="1"/>
</dbReference>
<dbReference type="NCBIfam" id="NF011020">
    <property type="entry name" value="PRK14449.1"/>
    <property type="match status" value="1"/>
</dbReference>